<dbReference type="AlphaFoldDB" id="A0A1E3AEM6"/>
<feature type="domain" description="Uroporphyrinogen decarboxylase (URO-D)" evidence="1">
    <location>
        <begin position="141"/>
        <end position="333"/>
    </location>
</feature>
<keyword evidence="2" id="KW-0808">Transferase</keyword>
<dbReference type="Gene3D" id="3.20.20.210">
    <property type="match status" value="1"/>
</dbReference>
<dbReference type="PANTHER" id="PTHR47099">
    <property type="entry name" value="METHYLCOBAMIDE:COM METHYLTRANSFERASE MTBA"/>
    <property type="match status" value="1"/>
</dbReference>
<dbReference type="PANTHER" id="PTHR47099:SF1">
    <property type="entry name" value="METHYLCOBAMIDE:COM METHYLTRANSFERASE MTBA"/>
    <property type="match status" value="1"/>
</dbReference>
<dbReference type="InterPro" id="IPR052024">
    <property type="entry name" value="Methanogen_methyltrans"/>
</dbReference>
<dbReference type="EMBL" id="MCGH01000002">
    <property type="protein sequence ID" value="ODM07182.1"/>
    <property type="molecule type" value="Genomic_DNA"/>
</dbReference>
<organism evidence="2 3">
    <name type="scientific">Eisenbergiella tayi</name>
    <dbReference type="NCBI Taxonomy" id="1432052"/>
    <lineage>
        <taxon>Bacteria</taxon>
        <taxon>Bacillati</taxon>
        <taxon>Bacillota</taxon>
        <taxon>Clostridia</taxon>
        <taxon>Lachnospirales</taxon>
        <taxon>Lachnospiraceae</taxon>
        <taxon>Eisenbergiella</taxon>
    </lineage>
</organism>
<sequence length="341" mass="39515">MKKPVPMEAENNNRRKEKMTNRERFIRTLKCEKIGGQVPTFELVFFLTMEAFGKVHPSHRFYEQWNQMSSKERGLHMEDMANIYIDTARRFGHSAIFIHPNPGDLDSTQRLLEIIREKTGDEYYIMMHGDPTWAIPDGDSMMDFAAQMYEEPEVLNEKSKQRLDSSLEFAAKLHERGHLLDGFALCSDYCFNVNPFFTCEQFDELIVPYLKEVIAEYRKMGYYTIKHTDGNIMPIVKQMADCMPDAIHSLDPQGGVDLTEVRKIVGENIALIGNVNCGLLQTGTEEECRQDVLRALRQGMEAGKGYVFATSNCVYTGMALERYEMMLDIWREYGNYDNYKF</sequence>
<dbReference type="SUPFAM" id="SSF51726">
    <property type="entry name" value="UROD/MetE-like"/>
    <property type="match status" value="1"/>
</dbReference>
<accession>A0A1E3AEM6</accession>
<reference evidence="2 3" key="1">
    <citation type="submission" date="2016-07" db="EMBL/GenBank/DDBJ databases">
        <title>Characterization of isolates of Eisenbergiella tayi derived from blood cultures, using whole genome sequencing.</title>
        <authorList>
            <person name="Burdz T."/>
            <person name="Wiebe D."/>
            <person name="Huynh C."/>
            <person name="Bernard K."/>
        </authorList>
    </citation>
    <scope>NUCLEOTIDE SEQUENCE [LARGE SCALE GENOMIC DNA]</scope>
    <source>
        <strain evidence="2 3">NML 110608</strain>
    </source>
</reference>
<dbReference type="Proteomes" id="UP000094067">
    <property type="component" value="Unassembled WGS sequence"/>
</dbReference>
<protein>
    <submittedName>
        <fullName evidence="2">Methylcobalamin:coenzyme M methyltransferase</fullName>
    </submittedName>
</protein>
<dbReference type="InterPro" id="IPR000257">
    <property type="entry name" value="Uroporphyrinogen_deCOase"/>
</dbReference>
<dbReference type="GO" id="GO:0032259">
    <property type="term" value="P:methylation"/>
    <property type="evidence" value="ECO:0007669"/>
    <property type="project" value="UniProtKB-KW"/>
</dbReference>
<evidence type="ECO:0000313" key="2">
    <source>
        <dbReference type="EMBL" id="ODM07182.1"/>
    </source>
</evidence>
<dbReference type="GO" id="GO:0006779">
    <property type="term" value="P:porphyrin-containing compound biosynthetic process"/>
    <property type="evidence" value="ECO:0007669"/>
    <property type="project" value="InterPro"/>
</dbReference>
<evidence type="ECO:0000313" key="3">
    <source>
        <dbReference type="Proteomes" id="UP000094067"/>
    </source>
</evidence>
<comment type="caution">
    <text evidence="2">The sequence shown here is derived from an EMBL/GenBank/DDBJ whole genome shotgun (WGS) entry which is preliminary data.</text>
</comment>
<gene>
    <name evidence="2" type="ORF">BEI61_03072</name>
</gene>
<proteinExistence type="predicted"/>
<dbReference type="GO" id="GO:0008168">
    <property type="term" value="F:methyltransferase activity"/>
    <property type="evidence" value="ECO:0007669"/>
    <property type="project" value="UniProtKB-KW"/>
</dbReference>
<dbReference type="InterPro" id="IPR038071">
    <property type="entry name" value="UROD/MetE-like_sf"/>
</dbReference>
<dbReference type="Pfam" id="PF01208">
    <property type="entry name" value="URO-D"/>
    <property type="match status" value="1"/>
</dbReference>
<keyword evidence="2" id="KW-0489">Methyltransferase</keyword>
<dbReference type="GO" id="GO:0004853">
    <property type="term" value="F:uroporphyrinogen decarboxylase activity"/>
    <property type="evidence" value="ECO:0007669"/>
    <property type="project" value="InterPro"/>
</dbReference>
<evidence type="ECO:0000259" key="1">
    <source>
        <dbReference type="Pfam" id="PF01208"/>
    </source>
</evidence>
<name>A0A1E3AEM6_9FIRM</name>